<feature type="transmembrane region" description="Helical" evidence="7">
    <location>
        <begin position="234"/>
        <end position="253"/>
    </location>
</feature>
<dbReference type="GO" id="GO:0005886">
    <property type="term" value="C:plasma membrane"/>
    <property type="evidence" value="ECO:0007669"/>
    <property type="project" value="UniProtKB-SubCell"/>
</dbReference>
<evidence type="ECO:0000256" key="3">
    <source>
        <dbReference type="ARBA" id="ARBA00022475"/>
    </source>
</evidence>
<feature type="transmembrane region" description="Helical" evidence="7">
    <location>
        <begin position="406"/>
        <end position="429"/>
    </location>
</feature>
<keyword evidence="6 7" id="KW-0472">Membrane</keyword>
<dbReference type="GO" id="GO:0022857">
    <property type="term" value="F:transmembrane transporter activity"/>
    <property type="evidence" value="ECO:0007669"/>
    <property type="project" value="InterPro"/>
</dbReference>
<comment type="caution">
    <text evidence="8">The sequence shown here is derived from an EMBL/GenBank/DDBJ whole genome shotgun (WGS) entry which is preliminary data.</text>
</comment>
<keyword evidence="9" id="KW-1185">Reference proteome</keyword>
<evidence type="ECO:0000313" key="8">
    <source>
        <dbReference type="EMBL" id="GGJ78602.1"/>
    </source>
</evidence>
<dbReference type="EMBL" id="BMPO01000001">
    <property type="protein sequence ID" value="GGJ78602.1"/>
    <property type="molecule type" value="Genomic_DNA"/>
</dbReference>
<sequence length="447" mass="48375">MASHSQFALLRTRRFLPFFITQALAAFNDNVYKQALILAILFKLGVAGDKSVLVNLCALLFILPFFLFSALGGQLGEKYPKDRLIRALKLAEVVILIVGAAGLLMGNLTLMLAVLFLMGLQAALFGPVKYSILPQHLAPDELIGGNALVEMGTFLAILFGTIAAGVMLASEHYATVVACSVLLIAALAYLACRSIPPAPAAYPEMVIDRNPLRQTLSIVRLGLFEQHKSVSRALIGNAWFWFLGAIYLTQIPAYAKDYLHGDESVVTLILTAFSLGIALGSVACEKLSNHRVEMGLVPLGAIGLSVFGAALWWLTGALAVPQVPYDWWGLLAFWEAWGALICILGLGTFGGIYIVPLYALVQARAPAHQRARTIAANNILNALFMVVSALFSIVVLSVLDRSIPELFLTASLLNIALNAYLFCAVPEFIQRFRAWAARRPSDAESIG</sequence>
<dbReference type="CDD" id="cd06173">
    <property type="entry name" value="MFS_MefA_like"/>
    <property type="match status" value="1"/>
</dbReference>
<organism evidence="8 9">
    <name type="scientific">Pseudomonas matsuisoli</name>
    <dbReference type="NCBI Taxonomy" id="1515666"/>
    <lineage>
        <taxon>Bacteria</taxon>
        <taxon>Pseudomonadati</taxon>
        <taxon>Pseudomonadota</taxon>
        <taxon>Gammaproteobacteria</taxon>
        <taxon>Pseudomonadales</taxon>
        <taxon>Pseudomonadaceae</taxon>
        <taxon>Pseudomonas</taxon>
    </lineage>
</organism>
<gene>
    <name evidence="8" type="ORF">GCM10009304_00640</name>
</gene>
<dbReference type="AlphaFoldDB" id="A0A917PH62"/>
<feature type="transmembrane region" description="Helical" evidence="7">
    <location>
        <begin position="52"/>
        <end position="72"/>
    </location>
</feature>
<evidence type="ECO:0000256" key="4">
    <source>
        <dbReference type="ARBA" id="ARBA00022692"/>
    </source>
</evidence>
<proteinExistence type="predicted"/>
<dbReference type="Proteomes" id="UP000635983">
    <property type="component" value="Unassembled WGS sequence"/>
</dbReference>
<keyword evidence="3" id="KW-1003">Cell membrane</keyword>
<evidence type="ECO:0000256" key="2">
    <source>
        <dbReference type="ARBA" id="ARBA00022448"/>
    </source>
</evidence>
<reference evidence="8" key="2">
    <citation type="submission" date="2020-09" db="EMBL/GenBank/DDBJ databases">
        <authorList>
            <person name="Sun Q."/>
            <person name="Ohkuma M."/>
        </authorList>
    </citation>
    <scope>NUCLEOTIDE SEQUENCE</scope>
    <source>
        <strain evidence="8">JCM 30078</strain>
    </source>
</reference>
<dbReference type="PANTHER" id="PTHR43266:SF2">
    <property type="entry name" value="MAJOR FACILITATOR SUPERFAMILY (MFS) PROFILE DOMAIN-CONTAINING PROTEIN"/>
    <property type="match status" value="1"/>
</dbReference>
<evidence type="ECO:0000256" key="6">
    <source>
        <dbReference type="ARBA" id="ARBA00023136"/>
    </source>
</evidence>
<keyword evidence="4 7" id="KW-0812">Transmembrane</keyword>
<name>A0A917PH62_9PSED</name>
<protein>
    <recommendedName>
        <fullName evidence="10">MFS transporter</fullName>
    </recommendedName>
</protein>
<reference evidence="8" key="1">
    <citation type="journal article" date="2014" name="Int. J. Syst. Evol. Microbiol.">
        <title>Complete genome sequence of Corynebacterium casei LMG S-19264T (=DSM 44701T), isolated from a smear-ripened cheese.</title>
        <authorList>
            <consortium name="US DOE Joint Genome Institute (JGI-PGF)"/>
            <person name="Walter F."/>
            <person name="Albersmeier A."/>
            <person name="Kalinowski J."/>
            <person name="Ruckert C."/>
        </authorList>
    </citation>
    <scope>NUCLEOTIDE SEQUENCE</scope>
    <source>
        <strain evidence="8">JCM 30078</strain>
    </source>
</reference>
<evidence type="ECO:0000256" key="1">
    <source>
        <dbReference type="ARBA" id="ARBA00004651"/>
    </source>
</evidence>
<accession>A0A917PH62</accession>
<evidence type="ECO:0000256" key="7">
    <source>
        <dbReference type="SAM" id="Phobius"/>
    </source>
</evidence>
<dbReference type="Gene3D" id="1.20.1250.20">
    <property type="entry name" value="MFS general substrate transporter like domains"/>
    <property type="match status" value="1"/>
</dbReference>
<evidence type="ECO:0000313" key="9">
    <source>
        <dbReference type="Proteomes" id="UP000635983"/>
    </source>
</evidence>
<evidence type="ECO:0008006" key="10">
    <source>
        <dbReference type="Google" id="ProtNLM"/>
    </source>
</evidence>
<dbReference type="InterPro" id="IPR036259">
    <property type="entry name" value="MFS_trans_sf"/>
</dbReference>
<keyword evidence="5 7" id="KW-1133">Transmembrane helix</keyword>
<feature type="transmembrane region" description="Helical" evidence="7">
    <location>
        <begin position="382"/>
        <end position="400"/>
    </location>
</feature>
<dbReference type="PANTHER" id="PTHR43266">
    <property type="entry name" value="MACROLIDE-EFFLUX PROTEIN"/>
    <property type="match status" value="1"/>
</dbReference>
<feature type="transmembrane region" description="Helical" evidence="7">
    <location>
        <begin position="296"/>
        <end position="316"/>
    </location>
</feature>
<dbReference type="InterPro" id="IPR011701">
    <property type="entry name" value="MFS"/>
</dbReference>
<feature type="transmembrane region" description="Helical" evidence="7">
    <location>
        <begin position="142"/>
        <end position="167"/>
    </location>
</feature>
<dbReference type="SUPFAM" id="SSF103473">
    <property type="entry name" value="MFS general substrate transporter"/>
    <property type="match status" value="1"/>
</dbReference>
<keyword evidence="2" id="KW-0813">Transport</keyword>
<dbReference type="Pfam" id="PF07690">
    <property type="entry name" value="MFS_1"/>
    <property type="match status" value="1"/>
</dbReference>
<feature type="transmembrane region" description="Helical" evidence="7">
    <location>
        <begin position="265"/>
        <end position="284"/>
    </location>
</feature>
<evidence type="ECO:0000256" key="5">
    <source>
        <dbReference type="ARBA" id="ARBA00022989"/>
    </source>
</evidence>
<comment type="subcellular location">
    <subcellularLocation>
        <location evidence="1">Cell membrane</location>
        <topology evidence="1">Multi-pass membrane protein</topology>
    </subcellularLocation>
</comment>
<feature type="transmembrane region" description="Helical" evidence="7">
    <location>
        <begin position="336"/>
        <end position="361"/>
    </location>
</feature>